<evidence type="ECO:0000313" key="4">
    <source>
        <dbReference type="Proteomes" id="UP000256862"/>
    </source>
</evidence>
<reference evidence="4" key="1">
    <citation type="submission" date="2018-01" db="EMBL/GenBank/DDBJ databases">
        <authorList>
            <person name="Gaut B.S."/>
            <person name="Morton B.R."/>
            <person name="Clegg M.T."/>
            <person name="Duvall M.R."/>
        </authorList>
    </citation>
    <scope>NUCLEOTIDE SEQUENCE [LARGE SCALE GENOMIC DNA]</scope>
</reference>
<comment type="caution">
    <text evidence="2">The sequence shown here is derived from an EMBL/GenBank/DDBJ whole genome shotgun (WGS) entry which is preliminary data.</text>
</comment>
<proteinExistence type="predicted"/>
<dbReference type="AlphaFoldDB" id="A0A375FS41"/>
<evidence type="ECO:0000313" key="2">
    <source>
        <dbReference type="EMBL" id="SPC06625.1"/>
    </source>
</evidence>
<feature type="compositionally biased region" description="Basic residues" evidence="1">
    <location>
        <begin position="22"/>
        <end position="32"/>
    </location>
</feature>
<protein>
    <submittedName>
        <fullName evidence="2">Uncharacterized protein</fullName>
    </submittedName>
</protein>
<dbReference type="EMBL" id="OGUS01000066">
    <property type="protein sequence ID" value="SPC06625.1"/>
    <property type="molecule type" value="Genomic_DNA"/>
</dbReference>
<feature type="region of interest" description="Disordered" evidence="1">
    <location>
        <begin position="16"/>
        <end position="48"/>
    </location>
</feature>
<sequence>MEDFFAATNDSACSRIQASSQAHRRKVKRNRVNHTQDPAAAGLPSELSVSRADGTADWSAAMVRAQGGDREAYRRLLEDITPYLRALAARHVRNRNEGRPEFVKFSPNLA</sequence>
<gene>
    <name evidence="3" type="ORF">CO2235_150048</name>
    <name evidence="2" type="ORF">CO2235_U600070</name>
</gene>
<evidence type="ECO:0000256" key="1">
    <source>
        <dbReference type="SAM" id="MobiDB-lite"/>
    </source>
</evidence>
<organism evidence="2 4">
    <name type="scientific">Cupriavidus oxalaticus</name>
    <dbReference type="NCBI Taxonomy" id="96344"/>
    <lineage>
        <taxon>Bacteria</taxon>
        <taxon>Pseudomonadati</taxon>
        <taxon>Pseudomonadota</taxon>
        <taxon>Betaproteobacteria</taxon>
        <taxon>Burkholderiales</taxon>
        <taxon>Burkholderiaceae</taxon>
        <taxon>Cupriavidus</taxon>
    </lineage>
</organism>
<dbReference type="Proteomes" id="UP000256862">
    <property type="component" value="Chromosome CO2235"/>
</dbReference>
<evidence type="ECO:0000313" key="3">
    <source>
        <dbReference type="EMBL" id="SPC12393.1"/>
    </source>
</evidence>
<reference evidence="2 4" key="2">
    <citation type="submission" date="2018-01" db="EMBL/GenBank/DDBJ databases">
        <authorList>
            <person name="Clerissi C."/>
        </authorList>
    </citation>
    <scope>NUCLEOTIDE SEQUENCE</scope>
    <source>
        <strain evidence="2">Cupriavidus oxalaticus LMG 2235</strain>
    </source>
</reference>
<accession>A0A375FS41</accession>
<dbReference type="EMBL" id="OGUS01000115">
    <property type="protein sequence ID" value="SPC12393.1"/>
    <property type="molecule type" value="Genomic_DNA"/>
</dbReference>
<dbReference type="RefSeq" id="WP_306431148.1">
    <property type="nucleotide sequence ID" value="NZ_CP069810.1"/>
</dbReference>
<name>A0A375FS41_9BURK</name>
<dbReference type="GeneID" id="303493940"/>